<sequence length="32" mass="3354">MSPLAQFAGSPKVGKEMDVSLESSVKLGLAFE</sequence>
<dbReference type="AlphaFoldDB" id="A0A382I4A2"/>
<proteinExistence type="predicted"/>
<protein>
    <submittedName>
        <fullName evidence="1">Uncharacterized protein</fullName>
    </submittedName>
</protein>
<dbReference type="EMBL" id="UINC01065153">
    <property type="protein sequence ID" value="SVB94504.1"/>
    <property type="molecule type" value="Genomic_DNA"/>
</dbReference>
<evidence type="ECO:0000313" key="1">
    <source>
        <dbReference type="EMBL" id="SVB94504.1"/>
    </source>
</evidence>
<accession>A0A382I4A2</accession>
<reference evidence="1" key="1">
    <citation type="submission" date="2018-05" db="EMBL/GenBank/DDBJ databases">
        <authorList>
            <person name="Lanie J.A."/>
            <person name="Ng W.-L."/>
            <person name="Kazmierczak K.M."/>
            <person name="Andrzejewski T.M."/>
            <person name="Davidsen T.M."/>
            <person name="Wayne K.J."/>
            <person name="Tettelin H."/>
            <person name="Glass J.I."/>
            <person name="Rusch D."/>
            <person name="Podicherti R."/>
            <person name="Tsui H.-C.T."/>
            <person name="Winkler M.E."/>
        </authorList>
    </citation>
    <scope>NUCLEOTIDE SEQUENCE</scope>
</reference>
<organism evidence="1">
    <name type="scientific">marine metagenome</name>
    <dbReference type="NCBI Taxonomy" id="408172"/>
    <lineage>
        <taxon>unclassified sequences</taxon>
        <taxon>metagenomes</taxon>
        <taxon>ecological metagenomes</taxon>
    </lineage>
</organism>
<name>A0A382I4A2_9ZZZZ</name>
<gene>
    <name evidence="1" type="ORF">METZ01_LOCUS247358</name>
</gene>